<organism evidence="1 2">
    <name type="scientific">Streptomyces yanii</name>
    <dbReference type="NCBI Taxonomy" id="78510"/>
    <lineage>
        <taxon>Bacteria</taxon>
        <taxon>Bacillati</taxon>
        <taxon>Actinomycetota</taxon>
        <taxon>Actinomycetes</taxon>
        <taxon>Kitasatosporales</taxon>
        <taxon>Streptomycetaceae</taxon>
        <taxon>Streptomyces</taxon>
    </lineage>
</organism>
<reference evidence="1 2" key="1">
    <citation type="submission" date="2024-09" db="EMBL/GenBank/DDBJ databases">
        <authorList>
            <person name="Sun Q."/>
            <person name="Mori K."/>
        </authorList>
    </citation>
    <scope>NUCLEOTIDE SEQUENCE [LARGE SCALE GENOMIC DNA]</scope>
    <source>
        <strain evidence="1 2">JCM 3331</strain>
    </source>
</reference>
<protein>
    <submittedName>
        <fullName evidence="1">Uncharacterized protein</fullName>
    </submittedName>
</protein>
<proteinExistence type="predicted"/>
<name>A0ABV5R9W5_9ACTN</name>
<accession>A0ABV5R9W5</accession>
<keyword evidence="2" id="KW-1185">Reference proteome</keyword>
<dbReference type="EMBL" id="JBHMCG010000075">
    <property type="protein sequence ID" value="MFB9573886.1"/>
    <property type="molecule type" value="Genomic_DNA"/>
</dbReference>
<comment type="caution">
    <text evidence="1">The sequence shown here is derived from an EMBL/GenBank/DDBJ whole genome shotgun (WGS) entry which is preliminary data.</text>
</comment>
<gene>
    <name evidence="1" type="ORF">ACFFTL_16610</name>
</gene>
<evidence type="ECO:0000313" key="2">
    <source>
        <dbReference type="Proteomes" id="UP001589710"/>
    </source>
</evidence>
<sequence length="51" mass="5942">MLVGQPESLITCERMESAPFLMRDQRQKAEEDDFLLDDLEFAWGPPTRLSQ</sequence>
<dbReference type="RefSeq" id="WP_345509715.1">
    <property type="nucleotide sequence ID" value="NZ_BAAAXD010000003.1"/>
</dbReference>
<dbReference type="Proteomes" id="UP001589710">
    <property type="component" value="Unassembled WGS sequence"/>
</dbReference>
<evidence type="ECO:0000313" key="1">
    <source>
        <dbReference type="EMBL" id="MFB9573886.1"/>
    </source>
</evidence>